<keyword evidence="2" id="KW-1185">Reference proteome</keyword>
<feature type="non-terminal residue" evidence="1">
    <location>
        <position position="124"/>
    </location>
</feature>
<evidence type="ECO:0000313" key="1">
    <source>
        <dbReference type="EMBL" id="CAG8773850.1"/>
    </source>
</evidence>
<sequence>MDFSLKRSLTRIGSPQPPRAASDTLSSTNALTPTPEPPKTQTSNTASSTRQNVKVTVRVRPPNAVELTRGETEIWEVDNSLGKVSLQVDFMERYRKQMAEYFYDEVFTGSDNKLLFERGVRDTI</sequence>
<name>A0ACA9R276_9GLOM</name>
<evidence type="ECO:0000313" key="2">
    <source>
        <dbReference type="Proteomes" id="UP000789920"/>
    </source>
</evidence>
<feature type="non-terminal residue" evidence="1">
    <location>
        <position position="1"/>
    </location>
</feature>
<organism evidence="1 2">
    <name type="scientific">Racocetra persica</name>
    <dbReference type="NCBI Taxonomy" id="160502"/>
    <lineage>
        <taxon>Eukaryota</taxon>
        <taxon>Fungi</taxon>
        <taxon>Fungi incertae sedis</taxon>
        <taxon>Mucoromycota</taxon>
        <taxon>Glomeromycotina</taxon>
        <taxon>Glomeromycetes</taxon>
        <taxon>Diversisporales</taxon>
        <taxon>Gigasporaceae</taxon>
        <taxon>Racocetra</taxon>
    </lineage>
</organism>
<gene>
    <name evidence="1" type="ORF">RPERSI_LOCUS16739</name>
</gene>
<reference evidence="1" key="1">
    <citation type="submission" date="2021-06" db="EMBL/GenBank/DDBJ databases">
        <authorList>
            <person name="Kallberg Y."/>
            <person name="Tangrot J."/>
            <person name="Rosling A."/>
        </authorList>
    </citation>
    <scope>NUCLEOTIDE SEQUENCE</scope>
    <source>
        <strain evidence="1">MA461A</strain>
    </source>
</reference>
<proteinExistence type="predicted"/>
<dbReference type="Proteomes" id="UP000789920">
    <property type="component" value="Unassembled WGS sequence"/>
</dbReference>
<protein>
    <submittedName>
        <fullName evidence="1">19897_t:CDS:1</fullName>
    </submittedName>
</protein>
<accession>A0ACA9R276</accession>
<comment type="caution">
    <text evidence="1">The sequence shown here is derived from an EMBL/GenBank/DDBJ whole genome shotgun (WGS) entry which is preliminary data.</text>
</comment>
<dbReference type="EMBL" id="CAJVQC010041821">
    <property type="protein sequence ID" value="CAG8773850.1"/>
    <property type="molecule type" value="Genomic_DNA"/>
</dbReference>